<evidence type="ECO:0000313" key="2">
    <source>
        <dbReference type="EMBL" id="EMT51183.1"/>
    </source>
</evidence>
<evidence type="ECO:0000256" key="1">
    <source>
        <dbReference type="SAM" id="Phobius"/>
    </source>
</evidence>
<reference evidence="2 3" key="1">
    <citation type="submission" date="2013-03" db="EMBL/GenBank/DDBJ databases">
        <title>Assembly of a new bacterial strain Brevibacillus borstelensis AK1.</title>
        <authorList>
            <person name="Rajan I."/>
            <person name="PoliReddy D."/>
            <person name="Sugumar T."/>
            <person name="Rathinam K."/>
            <person name="Alqarawi S."/>
            <person name="Khalil A.B."/>
            <person name="Sivakumar N."/>
        </authorList>
    </citation>
    <scope>NUCLEOTIDE SEQUENCE [LARGE SCALE GENOMIC DNA]</scope>
    <source>
        <strain evidence="2 3">AK1</strain>
    </source>
</reference>
<dbReference type="PATRIC" id="fig|1300222.3.peg.3820"/>
<keyword evidence="3" id="KW-1185">Reference proteome</keyword>
<sequence length="237" mass="27647">MKHGSDTLLIVSLLGYGTTLLLLALIWFRTPKEREPLLFVKLMGYTLLAMFRFSFNQLSMPLGLIAAILLVKRTNENKKAKLAAVWLGGIMFLAGFLPVADWIENTLYPRTEMSTYLHEDLTGKGFAMNVASSDMRRFYSKTEKDESGRKLYAALRESRYIEGLPLRERMDEEYELKLFQDTDNRDNRFKHLEFRVASDGSYLKLRFEDSQYVFRASREFQQLFQQMLAEEREGSDE</sequence>
<dbReference type="Proteomes" id="UP000012081">
    <property type="component" value="Unassembled WGS sequence"/>
</dbReference>
<organism evidence="2 3">
    <name type="scientific">Brevibacillus borstelensis AK1</name>
    <dbReference type="NCBI Taxonomy" id="1300222"/>
    <lineage>
        <taxon>Bacteria</taxon>
        <taxon>Bacillati</taxon>
        <taxon>Bacillota</taxon>
        <taxon>Bacilli</taxon>
        <taxon>Bacillales</taxon>
        <taxon>Paenibacillaceae</taxon>
        <taxon>Brevibacillus</taxon>
    </lineage>
</organism>
<feature type="transmembrane region" description="Helical" evidence="1">
    <location>
        <begin position="83"/>
        <end position="103"/>
    </location>
</feature>
<keyword evidence="1" id="KW-1133">Transmembrane helix</keyword>
<proteinExistence type="predicted"/>
<feature type="transmembrane region" description="Helical" evidence="1">
    <location>
        <begin position="48"/>
        <end position="71"/>
    </location>
</feature>
<keyword evidence="1" id="KW-0812">Transmembrane</keyword>
<keyword evidence="1" id="KW-0472">Membrane</keyword>
<dbReference type="AlphaFoldDB" id="M8DCM1"/>
<protein>
    <submittedName>
        <fullName evidence="2">Uncharacterized protein</fullName>
    </submittedName>
</protein>
<comment type="caution">
    <text evidence="2">The sequence shown here is derived from an EMBL/GenBank/DDBJ whole genome shotgun (WGS) entry which is preliminary data.</text>
</comment>
<name>M8DCM1_9BACL</name>
<accession>M8DCM1</accession>
<dbReference type="OrthoDB" id="1747727at2"/>
<dbReference type="EMBL" id="APBN01000009">
    <property type="protein sequence ID" value="EMT51183.1"/>
    <property type="molecule type" value="Genomic_DNA"/>
</dbReference>
<dbReference type="RefSeq" id="WP_003390006.1">
    <property type="nucleotide sequence ID" value="NZ_APBN01000009.1"/>
</dbReference>
<evidence type="ECO:0000313" key="3">
    <source>
        <dbReference type="Proteomes" id="UP000012081"/>
    </source>
</evidence>
<feature type="transmembrane region" description="Helical" evidence="1">
    <location>
        <begin position="7"/>
        <end position="28"/>
    </location>
</feature>
<gene>
    <name evidence="2" type="ORF">I532_18222</name>
</gene>